<dbReference type="EMBL" id="JARJCW010000018">
    <property type="protein sequence ID" value="KAJ7215057.1"/>
    <property type="molecule type" value="Genomic_DNA"/>
</dbReference>
<reference evidence="2" key="1">
    <citation type="submission" date="2023-03" db="EMBL/GenBank/DDBJ databases">
        <title>Massive genome expansion in bonnet fungi (Mycena s.s.) driven by repeated elements and novel gene families across ecological guilds.</title>
        <authorList>
            <consortium name="Lawrence Berkeley National Laboratory"/>
            <person name="Harder C.B."/>
            <person name="Miyauchi S."/>
            <person name="Viragh M."/>
            <person name="Kuo A."/>
            <person name="Thoen E."/>
            <person name="Andreopoulos B."/>
            <person name="Lu D."/>
            <person name="Skrede I."/>
            <person name="Drula E."/>
            <person name="Henrissat B."/>
            <person name="Morin E."/>
            <person name="Kohler A."/>
            <person name="Barry K."/>
            <person name="LaButti K."/>
            <person name="Morin E."/>
            <person name="Salamov A."/>
            <person name="Lipzen A."/>
            <person name="Mereny Z."/>
            <person name="Hegedus B."/>
            <person name="Baldrian P."/>
            <person name="Stursova M."/>
            <person name="Weitz H."/>
            <person name="Taylor A."/>
            <person name="Grigoriev I.V."/>
            <person name="Nagy L.G."/>
            <person name="Martin F."/>
            <person name="Kauserud H."/>
        </authorList>
    </citation>
    <scope>NUCLEOTIDE SEQUENCE</scope>
    <source>
        <strain evidence="2">9144</strain>
    </source>
</reference>
<name>A0AAD6VNV1_9AGAR</name>
<keyword evidence="3" id="KW-1185">Reference proteome</keyword>
<proteinExistence type="predicted"/>
<evidence type="ECO:0000256" key="1">
    <source>
        <dbReference type="SAM" id="MobiDB-lite"/>
    </source>
</evidence>
<dbReference type="Gene3D" id="1.20.1280.50">
    <property type="match status" value="1"/>
</dbReference>
<gene>
    <name evidence="2" type="ORF">GGX14DRAFT_563083</name>
</gene>
<evidence type="ECO:0000313" key="2">
    <source>
        <dbReference type="EMBL" id="KAJ7215057.1"/>
    </source>
</evidence>
<sequence length="635" mass="69554">MTQLSPTPTALPAKQPAADNTGSKGSTTIHNHITNHSTNIDLTPLTQALNAFARSMRQCAYPQLIVACRGQKAAFSRAAIRNMGHDRATELFVERFARPEDYVEVPPEARRSGWFSSGVRQHAPAVAYLATFCRVEEGAGSEAPITLDSSGWEDNIGNTMSSITTCPTEILVEIFSNCRWMDPRVWTPDPISPECWWQEAQDALRRIAGGHLVAFAQVCARWRAIVEDTPTLWTMLEIDMRCWSLPAPHVSYTHDTHDWMVWLLWRALERGKGAPLAIEVVSLGGAFPPHTLQLLAACAPRWQRARFTMAGEMYKHLAAVAGRLPRLAALSVHVLDGADEPLAGAMQAFSDVPHLCSLRYAGSAPLSVMSPLPLEQLEAGMYSVETLDLVTLVAQMARLPPSALLRIQMDLDTFDAALFQHIPRAISHIEELNFAAMGPCDPHVAEHALTALFNAVTLPGLLTLSLAAAPPASEALPWPARAARAMFARSGSRLTLESLNLAYVLIGEAALVELLTDLPALKYLFVGDHPRALVPLITDSLLRRLQLPPEDCGACLVPALEALDLWTVGTFTDAVLVQLVRQRLPAHPFELGLLWAPGHVRELHSGVAATLSGWEDGGDLCWDCFEYNPNEDVQY</sequence>
<dbReference type="Proteomes" id="UP001219525">
    <property type="component" value="Unassembled WGS sequence"/>
</dbReference>
<evidence type="ECO:0000313" key="3">
    <source>
        <dbReference type="Proteomes" id="UP001219525"/>
    </source>
</evidence>
<protein>
    <recommendedName>
        <fullName evidence="4">F-box domain-containing protein</fullName>
    </recommendedName>
</protein>
<comment type="caution">
    <text evidence="2">The sequence shown here is derived from an EMBL/GenBank/DDBJ whole genome shotgun (WGS) entry which is preliminary data.</text>
</comment>
<dbReference type="Gene3D" id="3.80.10.10">
    <property type="entry name" value="Ribonuclease Inhibitor"/>
    <property type="match status" value="1"/>
</dbReference>
<dbReference type="AlphaFoldDB" id="A0AAD6VNV1"/>
<accession>A0AAD6VNV1</accession>
<dbReference type="InterPro" id="IPR032675">
    <property type="entry name" value="LRR_dom_sf"/>
</dbReference>
<organism evidence="2 3">
    <name type="scientific">Mycena pura</name>
    <dbReference type="NCBI Taxonomy" id="153505"/>
    <lineage>
        <taxon>Eukaryota</taxon>
        <taxon>Fungi</taxon>
        <taxon>Dikarya</taxon>
        <taxon>Basidiomycota</taxon>
        <taxon>Agaricomycotina</taxon>
        <taxon>Agaricomycetes</taxon>
        <taxon>Agaricomycetidae</taxon>
        <taxon>Agaricales</taxon>
        <taxon>Marasmiineae</taxon>
        <taxon>Mycenaceae</taxon>
        <taxon>Mycena</taxon>
    </lineage>
</organism>
<feature type="region of interest" description="Disordered" evidence="1">
    <location>
        <begin position="1"/>
        <end position="32"/>
    </location>
</feature>
<evidence type="ECO:0008006" key="4">
    <source>
        <dbReference type="Google" id="ProtNLM"/>
    </source>
</evidence>